<evidence type="ECO:0000256" key="9">
    <source>
        <dbReference type="RuleBase" id="RU363064"/>
    </source>
</evidence>
<keyword evidence="6 9" id="KW-0769">Symport</keyword>
<dbReference type="InterPro" id="IPR001463">
    <property type="entry name" value="Na/Ala_symport"/>
</dbReference>
<dbReference type="Proteomes" id="UP000198943">
    <property type="component" value="Unassembled WGS sequence"/>
</dbReference>
<sequence length="472" mass="50897">METLNAAINQVNAILWSYVLIVLLIGLGLYFTFRTGFVQIRFIGEMVRLLAEGIGTERMGNQISSFQAFCISTASRVGVGNIAGVAIAIVLGGPGAIFWMWMVAIVGSATGFVESTLAQIYKLPRGKWTFHGGPAYYIQNVLHMPNLAKLFSLLLMTTFALVYNSLQANTITLSLNTAFGWDRMVVGVVVSVLIALVICGGAHFVARVAEMLVPVMAGAYLLLAFIVILLNFEKIPEVIYLIVSNAFAPQAAVAGGFGACVMNGVKRGLFSNEAGEGSVPNAAATAFVTHPVKQGLIQAFGVYVDTLLICSASAALVLLSGAYEIGGQITGIELIQHSLSIEVGKWAILFIGIMIMMFAFSSLVGNYYYGEINLAFLTESKIALYVFRAAVVAMTMFGSIASLPLVWNLADLFMAFLAATNLYAIARLFPFAKIALDDYENQRGKGFDPDFDPHVLPSLDGVYAWGMEKEKE</sequence>
<proteinExistence type="inferred from homology"/>
<keyword evidence="4 9" id="KW-1003">Cell membrane</keyword>
<feature type="transmembrane region" description="Helical" evidence="9">
    <location>
        <begin position="13"/>
        <end position="33"/>
    </location>
</feature>
<dbReference type="EMBL" id="FMYW01000007">
    <property type="protein sequence ID" value="SDC43817.1"/>
    <property type="molecule type" value="Genomic_DNA"/>
</dbReference>
<dbReference type="FunFam" id="1.20.1740.10:FF:000004">
    <property type="entry name" value="Sodium:alanine symporter family protein"/>
    <property type="match status" value="1"/>
</dbReference>
<evidence type="ECO:0000313" key="11">
    <source>
        <dbReference type="Proteomes" id="UP000198943"/>
    </source>
</evidence>
<evidence type="ECO:0000256" key="5">
    <source>
        <dbReference type="ARBA" id="ARBA00022692"/>
    </source>
</evidence>
<dbReference type="GO" id="GO:0005283">
    <property type="term" value="F:amino acid:sodium symporter activity"/>
    <property type="evidence" value="ECO:0007669"/>
    <property type="project" value="InterPro"/>
</dbReference>
<feature type="transmembrane region" description="Helical" evidence="9">
    <location>
        <begin position="212"/>
        <end position="232"/>
    </location>
</feature>
<feature type="transmembrane region" description="Helical" evidence="9">
    <location>
        <begin position="346"/>
        <end position="370"/>
    </location>
</feature>
<organism evidence="10 11">
    <name type="scientific">Succiniclasticum ruminis</name>
    <dbReference type="NCBI Taxonomy" id="40841"/>
    <lineage>
        <taxon>Bacteria</taxon>
        <taxon>Bacillati</taxon>
        <taxon>Bacillota</taxon>
        <taxon>Negativicutes</taxon>
        <taxon>Acidaminococcales</taxon>
        <taxon>Acidaminococcaceae</taxon>
        <taxon>Succiniclasticum</taxon>
    </lineage>
</organism>
<keyword evidence="7 9" id="KW-1133">Transmembrane helix</keyword>
<feature type="transmembrane region" description="Helical" evidence="9">
    <location>
        <begin position="184"/>
        <end position="205"/>
    </location>
</feature>
<dbReference type="Pfam" id="PF01235">
    <property type="entry name" value="Na_Ala_symp"/>
    <property type="match status" value="1"/>
</dbReference>
<feature type="transmembrane region" description="Helical" evidence="9">
    <location>
        <begin position="413"/>
        <end position="436"/>
    </location>
</feature>
<dbReference type="GO" id="GO:0005886">
    <property type="term" value="C:plasma membrane"/>
    <property type="evidence" value="ECO:0007669"/>
    <property type="project" value="UniProtKB-SubCell"/>
</dbReference>
<evidence type="ECO:0000313" key="10">
    <source>
        <dbReference type="EMBL" id="SDC43817.1"/>
    </source>
</evidence>
<feature type="transmembrane region" description="Helical" evidence="9">
    <location>
        <begin position="382"/>
        <end position="407"/>
    </location>
</feature>
<dbReference type="PRINTS" id="PR00175">
    <property type="entry name" value="NAALASMPORT"/>
</dbReference>
<keyword evidence="8 9" id="KW-0472">Membrane</keyword>
<feature type="transmembrane region" description="Helical" evidence="9">
    <location>
        <begin position="147"/>
        <end position="164"/>
    </location>
</feature>
<gene>
    <name evidence="10" type="ORF">SAMN04487864_107126</name>
</gene>
<feature type="transmembrane region" description="Helical" evidence="9">
    <location>
        <begin position="68"/>
        <end position="91"/>
    </location>
</feature>
<accession>A0A1G6LL92</accession>
<dbReference type="PROSITE" id="PS00873">
    <property type="entry name" value="NA_ALANINE_SYMP"/>
    <property type="match status" value="1"/>
</dbReference>
<evidence type="ECO:0000256" key="1">
    <source>
        <dbReference type="ARBA" id="ARBA00004651"/>
    </source>
</evidence>
<evidence type="ECO:0000256" key="3">
    <source>
        <dbReference type="ARBA" id="ARBA00022448"/>
    </source>
</evidence>
<protein>
    <submittedName>
        <fullName evidence="10">Alanine or glycine:cation symporter, AGCS family</fullName>
    </submittedName>
</protein>
<dbReference type="NCBIfam" id="TIGR00835">
    <property type="entry name" value="agcS"/>
    <property type="match status" value="1"/>
</dbReference>
<keyword evidence="11" id="KW-1185">Reference proteome</keyword>
<evidence type="ECO:0000256" key="8">
    <source>
        <dbReference type="ARBA" id="ARBA00023136"/>
    </source>
</evidence>
<reference evidence="11" key="1">
    <citation type="submission" date="2016-10" db="EMBL/GenBank/DDBJ databases">
        <authorList>
            <person name="Varghese N."/>
            <person name="Submissions S."/>
        </authorList>
    </citation>
    <scope>NUCLEOTIDE SEQUENCE [LARGE SCALE GENOMIC DNA]</scope>
    <source>
        <strain evidence="11">DSM 11005</strain>
    </source>
</reference>
<feature type="transmembrane region" description="Helical" evidence="9">
    <location>
        <begin position="238"/>
        <end position="261"/>
    </location>
</feature>
<dbReference type="PANTHER" id="PTHR30330">
    <property type="entry name" value="AGSS FAMILY TRANSPORTER, SODIUM-ALANINE"/>
    <property type="match status" value="1"/>
</dbReference>
<comment type="similarity">
    <text evidence="2 9">Belongs to the alanine or glycine:cation symporter (AGCS) (TC 2.A.25) family.</text>
</comment>
<evidence type="ECO:0000256" key="7">
    <source>
        <dbReference type="ARBA" id="ARBA00022989"/>
    </source>
</evidence>
<evidence type="ECO:0000256" key="6">
    <source>
        <dbReference type="ARBA" id="ARBA00022847"/>
    </source>
</evidence>
<dbReference type="RefSeq" id="WP_093730308.1">
    <property type="nucleotide sequence ID" value="NZ_FMYW01000007.1"/>
</dbReference>
<keyword evidence="3 9" id="KW-0813">Transport</keyword>
<evidence type="ECO:0000256" key="4">
    <source>
        <dbReference type="ARBA" id="ARBA00022475"/>
    </source>
</evidence>
<comment type="subcellular location">
    <subcellularLocation>
        <location evidence="1 9">Cell membrane</location>
        <topology evidence="1 9">Multi-pass membrane protein</topology>
    </subcellularLocation>
</comment>
<name>A0A1G6LL92_9FIRM</name>
<dbReference type="AlphaFoldDB" id="A0A1G6LL92"/>
<dbReference type="PANTHER" id="PTHR30330:SF1">
    <property type="entry name" value="AMINO-ACID CARRIER PROTEIN ALST"/>
    <property type="match status" value="1"/>
</dbReference>
<keyword evidence="5 9" id="KW-0812">Transmembrane</keyword>
<evidence type="ECO:0000256" key="2">
    <source>
        <dbReference type="ARBA" id="ARBA00009261"/>
    </source>
</evidence>
<dbReference type="OrthoDB" id="9804874at2"/>